<gene>
    <name evidence="3" type="ORF">M431DRAFT_535526</name>
</gene>
<accession>A0A2T3ZUX7</accession>
<dbReference type="PROSITE" id="PS00463">
    <property type="entry name" value="ZN2_CY6_FUNGAL_1"/>
    <property type="match status" value="1"/>
</dbReference>
<dbReference type="AlphaFoldDB" id="A0A2T3ZUX7"/>
<evidence type="ECO:0000313" key="3">
    <source>
        <dbReference type="EMBL" id="PTB48625.1"/>
    </source>
</evidence>
<dbReference type="GO" id="GO:0008270">
    <property type="term" value="F:zinc ion binding"/>
    <property type="evidence" value="ECO:0007669"/>
    <property type="project" value="InterPro"/>
</dbReference>
<protein>
    <recommendedName>
        <fullName evidence="2">Zn(2)-C6 fungal-type domain-containing protein</fullName>
    </recommendedName>
</protein>
<dbReference type="InterPro" id="IPR036864">
    <property type="entry name" value="Zn2-C6_fun-type_DNA-bd_sf"/>
</dbReference>
<dbReference type="PROSITE" id="PS50048">
    <property type="entry name" value="ZN2_CY6_FUNGAL_2"/>
    <property type="match status" value="1"/>
</dbReference>
<feature type="domain" description="Zn(2)-C6 fungal-type" evidence="2">
    <location>
        <begin position="10"/>
        <end position="38"/>
    </location>
</feature>
<reference evidence="3 4" key="1">
    <citation type="submission" date="2016-07" db="EMBL/GenBank/DDBJ databases">
        <title>Multiple horizontal gene transfer events from other fungi enriched the ability of initially mycotrophic Trichoderma (Ascomycota) to feed on dead plant biomass.</title>
        <authorList>
            <consortium name="DOE Joint Genome Institute"/>
            <person name="Aerts A."/>
            <person name="Atanasova L."/>
            <person name="Chenthamara K."/>
            <person name="Zhang J."/>
            <person name="Grujic M."/>
            <person name="Henrissat B."/>
            <person name="Kuo A."/>
            <person name="Salamov A."/>
            <person name="Lipzen A."/>
            <person name="Labutti K."/>
            <person name="Barry K."/>
            <person name="Miao Y."/>
            <person name="Rahimi M.J."/>
            <person name="Shen Q."/>
            <person name="Grigoriev I.V."/>
            <person name="Kubicek C.P."/>
            <person name="Druzhinina I.S."/>
        </authorList>
    </citation>
    <scope>NUCLEOTIDE SEQUENCE [LARGE SCALE GENOMIC DNA]</scope>
    <source>
        <strain evidence="3 4">CBS 226.95</strain>
    </source>
</reference>
<dbReference type="Proteomes" id="UP000241690">
    <property type="component" value="Unassembled WGS sequence"/>
</dbReference>
<dbReference type="Gene3D" id="4.10.240.10">
    <property type="entry name" value="Zn(2)-C6 fungal-type DNA-binding domain"/>
    <property type="match status" value="1"/>
</dbReference>
<dbReference type="Pfam" id="PF00172">
    <property type="entry name" value="Zn_clus"/>
    <property type="match status" value="1"/>
</dbReference>
<proteinExistence type="predicted"/>
<dbReference type="InterPro" id="IPR001138">
    <property type="entry name" value="Zn2Cys6_DnaBD"/>
</dbReference>
<dbReference type="InterPro" id="IPR053175">
    <property type="entry name" value="DHMBA_Reg_Transcription_Factor"/>
</dbReference>
<dbReference type="GeneID" id="36629528"/>
<dbReference type="EMBL" id="KZ679698">
    <property type="protein sequence ID" value="PTB48625.1"/>
    <property type="molecule type" value="Genomic_DNA"/>
</dbReference>
<dbReference type="SMART" id="SM00066">
    <property type="entry name" value="GAL4"/>
    <property type="match status" value="1"/>
</dbReference>
<dbReference type="Pfam" id="PF11951">
    <property type="entry name" value="Fungal_trans_2"/>
    <property type="match status" value="1"/>
</dbReference>
<evidence type="ECO:0000259" key="2">
    <source>
        <dbReference type="PROSITE" id="PS50048"/>
    </source>
</evidence>
<name>A0A2T3ZUX7_TRIHA</name>
<dbReference type="STRING" id="983964.A0A2T3ZUX7"/>
<dbReference type="RefSeq" id="XP_024768302.1">
    <property type="nucleotide sequence ID" value="XM_024920959.1"/>
</dbReference>
<dbReference type="GO" id="GO:0000981">
    <property type="term" value="F:DNA-binding transcription factor activity, RNA polymerase II-specific"/>
    <property type="evidence" value="ECO:0007669"/>
    <property type="project" value="InterPro"/>
</dbReference>
<evidence type="ECO:0000256" key="1">
    <source>
        <dbReference type="ARBA" id="ARBA00023242"/>
    </source>
</evidence>
<dbReference type="PANTHER" id="PTHR38791">
    <property type="entry name" value="ZN(II)2CYS6 TRANSCRIPTION FACTOR (EUROFUNG)-RELATED-RELATED"/>
    <property type="match status" value="1"/>
</dbReference>
<organism evidence="3 4">
    <name type="scientific">Trichoderma harzianum CBS 226.95</name>
    <dbReference type="NCBI Taxonomy" id="983964"/>
    <lineage>
        <taxon>Eukaryota</taxon>
        <taxon>Fungi</taxon>
        <taxon>Dikarya</taxon>
        <taxon>Ascomycota</taxon>
        <taxon>Pezizomycotina</taxon>
        <taxon>Sordariomycetes</taxon>
        <taxon>Hypocreomycetidae</taxon>
        <taxon>Hypocreales</taxon>
        <taxon>Hypocreaceae</taxon>
        <taxon>Trichoderma</taxon>
    </lineage>
</organism>
<keyword evidence="1" id="KW-0539">Nucleus</keyword>
<dbReference type="InterPro" id="IPR021858">
    <property type="entry name" value="Fun_TF"/>
</dbReference>
<sequence length="499" mass="55233">MVYIGKPSTGCSNCRTMKKKCDHGVPSCGRCLRKGAVCGGYRDKLDLTFRDQTRQTIHKSNQAKHKVKSPVVATQLVGNPMEAKSPSQLDESKRLITPALSVPITDQAVSFFFFNFVLTDPISGGGHLEYLPVIYDGIARDVALPTAIVAIGMAGIANLQRNRDLLLAANAQYVLAIQLTQAALIDETLRIQDQTLVSILLLALYETIACCSPKSLHIWSNHVTGATALISQFAQQRLMDAVGIRIFSHLRSHAIIQALQRSQHIPDEIQRWSTKTLDLQSTSQGFEDQLHHLAIDLCSLRASVDNELLTDRPTIISRASTLDDKLADWSKRLSITYGIAIDQGLAARDTPNPARVNSYSDVHVSNAINCHTLRILTNELILNTLDQAKGETNVDYQRLRSQHTMNTLIAEVCASVLSFTDRERQQAGFIARGGFLLWPLYVVSAVPWASRLYRDWAITQLKELGVETGILQAALLARVLQINGEIDFLDKDTNGERDI</sequence>
<dbReference type="SUPFAM" id="SSF57701">
    <property type="entry name" value="Zn2/Cys6 DNA-binding domain"/>
    <property type="match status" value="1"/>
</dbReference>
<keyword evidence="4" id="KW-1185">Reference proteome</keyword>
<dbReference type="CDD" id="cd00067">
    <property type="entry name" value="GAL4"/>
    <property type="match status" value="1"/>
</dbReference>
<evidence type="ECO:0000313" key="4">
    <source>
        <dbReference type="Proteomes" id="UP000241690"/>
    </source>
</evidence>